<dbReference type="AlphaFoldDB" id="A0A915IC90"/>
<protein>
    <submittedName>
        <fullName evidence="10">Biopterin-dependent aromatic amino acid hydroxylase family profile domain-containing protein</fullName>
    </submittedName>
</protein>
<proteinExistence type="inferred from homology"/>
<dbReference type="InterPro" id="IPR036329">
    <property type="entry name" value="Aro-AA_hydroxylase_C_sf"/>
</dbReference>
<dbReference type="Pfam" id="PF00351">
    <property type="entry name" value="Biopterin_H"/>
    <property type="match status" value="1"/>
</dbReference>
<accession>A0A915IC90</accession>
<evidence type="ECO:0000256" key="6">
    <source>
        <dbReference type="ARBA" id="ARBA00023033"/>
    </source>
</evidence>
<feature type="compositionally biased region" description="Basic and acidic residues" evidence="7">
    <location>
        <begin position="7"/>
        <end position="21"/>
    </location>
</feature>
<name>A0A915IC90_ROMCU</name>
<dbReference type="Gene3D" id="1.10.800.10">
    <property type="entry name" value="Aromatic amino acid hydroxylase"/>
    <property type="match status" value="1"/>
</dbReference>
<dbReference type="GO" id="GO:0009072">
    <property type="term" value="P:aromatic amino acid metabolic process"/>
    <property type="evidence" value="ECO:0007669"/>
    <property type="project" value="InterPro"/>
</dbReference>
<dbReference type="GO" id="GO:0043204">
    <property type="term" value="C:perikaryon"/>
    <property type="evidence" value="ECO:0007669"/>
    <property type="project" value="TreeGrafter"/>
</dbReference>
<keyword evidence="4" id="KW-0560">Oxidoreductase</keyword>
<evidence type="ECO:0000313" key="9">
    <source>
        <dbReference type="Proteomes" id="UP000887565"/>
    </source>
</evidence>
<keyword evidence="3" id="KW-0479">Metal-binding</keyword>
<evidence type="ECO:0000256" key="3">
    <source>
        <dbReference type="ARBA" id="ARBA00022723"/>
    </source>
</evidence>
<evidence type="ECO:0000256" key="7">
    <source>
        <dbReference type="SAM" id="MobiDB-lite"/>
    </source>
</evidence>
<dbReference type="PANTHER" id="PTHR11473:SF15">
    <property type="entry name" value="TYROSINE 3-MONOOXYGENASE"/>
    <property type="match status" value="1"/>
</dbReference>
<dbReference type="InterPro" id="IPR036951">
    <property type="entry name" value="ArAA_hydroxylase_sf"/>
</dbReference>
<feature type="domain" description="Biopterin-dependent aromatic amino acid hydroxylase family profile" evidence="8">
    <location>
        <begin position="319"/>
        <end position="378"/>
    </location>
</feature>
<comment type="similarity">
    <text evidence="2">Belongs to the biopterin-dependent aromatic amino acid hydroxylase family.</text>
</comment>
<dbReference type="PANTHER" id="PTHR11473">
    <property type="entry name" value="AROMATIC AMINO ACID HYDROXYLASE"/>
    <property type="match status" value="1"/>
</dbReference>
<sequence length="388" mass="43999">MAGKMVQWHERQRKRETEGKIYGRPSKRNVRRALSNAMIFYTPKITSVRRRPLKVLIAGQFLRMSILTSINYVNGSEIIRPNLLINFTNSSIMASDKQKLVDNRHPSFETFHGYRRSLIDDARFDALVKAEVSRGHSDDLQERLSKKLAAEKSENMIKIFRSLNENGVEFLCGDDGRGVAANHAEMMTSDEPISKCVGKTEKYPKEQDLAVVFTCDADMCEFVLAVMQAVEKRGIKINHLETRKPKISGRKPTLIGRFDILIGCSMSRDQFIGMIADLADQTSKILSLKVFTGSEESEGFQMNDHTRLPFKILAFSAIWVPKYIGDLDACGHTKSHIEPDLDSRHPSSHFADHKISNSGDKIPMVEYTAEETETWQAIECYSYQLNGI</sequence>
<evidence type="ECO:0000256" key="4">
    <source>
        <dbReference type="ARBA" id="ARBA00023002"/>
    </source>
</evidence>
<evidence type="ECO:0000256" key="2">
    <source>
        <dbReference type="ARBA" id="ARBA00009712"/>
    </source>
</evidence>
<evidence type="ECO:0000256" key="1">
    <source>
        <dbReference type="ARBA" id="ARBA00001954"/>
    </source>
</evidence>
<keyword evidence="9" id="KW-1185">Reference proteome</keyword>
<reference evidence="10" key="1">
    <citation type="submission" date="2022-11" db="UniProtKB">
        <authorList>
            <consortium name="WormBaseParasite"/>
        </authorList>
    </citation>
    <scope>IDENTIFICATION</scope>
</reference>
<dbReference type="GO" id="GO:0004511">
    <property type="term" value="F:tyrosine 3-monooxygenase activity"/>
    <property type="evidence" value="ECO:0007669"/>
    <property type="project" value="TreeGrafter"/>
</dbReference>
<feature type="region of interest" description="Disordered" evidence="7">
    <location>
        <begin position="1"/>
        <end position="22"/>
    </location>
</feature>
<evidence type="ECO:0000259" key="8">
    <source>
        <dbReference type="Pfam" id="PF00351"/>
    </source>
</evidence>
<comment type="cofactor">
    <cofactor evidence="1">
        <name>Fe(2+)</name>
        <dbReference type="ChEBI" id="CHEBI:29033"/>
    </cofactor>
</comment>
<dbReference type="InterPro" id="IPR001273">
    <property type="entry name" value="ArAA_hydroxylase"/>
</dbReference>
<organism evidence="9 10">
    <name type="scientific">Romanomermis culicivorax</name>
    <name type="common">Nematode worm</name>
    <dbReference type="NCBI Taxonomy" id="13658"/>
    <lineage>
        <taxon>Eukaryota</taxon>
        <taxon>Metazoa</taxon>
        <taxon>Ecdysozoa</taxon>
        <taxon>Nematoda</taxon>
        <taxon>Enoplea</taxon>
        <taxon>Dorylaimia</taxon>
        <taxon>Mermithida</taxon>
        <taxon>Mermithoidea</taxon>
        <taxon>Mermithidae</taxon>
        <taxon>Romanomermis</taxon>
    </lineage>
</organism>
<dbReference type="GO" id="GO:0005506">
    <property type="term" value="F:iron ion binding"/>
    <property type="evidence" value="ECO:0007669"/>
    <property type="project" value="InterPro"/>
</dbReference>
<keyword evidence="6" id="KW-0503">Monooxygenase</keyword>
<evidence type="ECO:0000256" key="5">
    <source>
        <dbReference type="ARBA" id="ARBA00023004"/>
    </source>
</evidence>
<dbReference type="SUPFAM" id="SSF56534">
    <property type="entry name" value="Aromatic aminoacid monoxygenases, catalytic and oligomerization domains"/>
    <property type="match status" value="1"/>
</dbReference>
<dbReference type="GO" id="GO:0030424">
    <property type="term" value="C:axon"/>
    <property type="evidence" value="ECO:0007669"/>
    <property type="project" value="TreeGrafter"/>
</dbReference>
<keyword evidence="5" id="KW-0408">Iron</keyword>
<dbReference type="InterPro" id="IPR019774">
    <property type="entry name" value="Aromatic-AA_hydroxylase_C"/>
</dbReference>
<dbReference type="Proteomes" id="UP000887565">
    <property type="component" value="Unplaced"/>
</dbReference>
<dbReference type="GO" id="GO:0005737">
    <property type="term" value="C:cytoplasm"/>
    <property type="evidence" value="ECO:0007669"/>
    <property type="project" value="TreeGrafter"/>
</dbReference>
<evidence type="ECO:0000313" key="10">
    <source>
        <dbReference type="WBParaSite" id="nRc.2.0.1.t11795-RA"/>
    </source>
</evidence>
<dbReference type="WBParaSite" id="nRc.2.0.1.t11795-RA">
    <property type="protein sequence ID" value="nRc.2.0.1.t11795-RA"/>
    <property type="gene ID" value="nRc.2.0.1.g11795"/>
</dbReference>